<accession>A0A0A9WRB6</accession>
<reference evidence="2" key="2">
    <citation type="submission" date="2014-07" db="EMBL/GenBank/DDBJ databases">
        <authorList>
            <person name="Hull J."/>
        </authorList>
    </citation>
    <scope>NUCLEOTIDE SEQUENCE</scope>
</reference>
<dbReference type="GO" id="GO:0016301">
    <property type="term" value="F:kinase activity"/>
    <property type="evidence" value="ECO:0007669"/>
    <property type="project" value="UniProtKB-KW"/>
</dbReference>
<sequence length="359" mass="41700">LLFTLCEEYRIYYPTNQRQDIFKRICVIVKNLPVDLLPTSIWDSIDNTLSQDQAATNPCYLLPLQCTIFSILLCFYQPFITSLEYNQRISWNRPIYEFLDTPIASTTFFQDLETVSNTLHGSASTVVRPSSTEKSTTIRPLTDKREYVEYGDMGIEHLYDTMLPYEVFSIIDTRWSTRFDTHFTVSNTYLSDNTNNYEEDYEMSIPCYENTHTLESYERITLEEQFWNRYRIIVEYQLGIYAGFGILNDTHPPKLPFQIFFPYTDTEVDSFMCNSLKNSPIIFSPVDSIDSIDTQSSTTNIPTLTTRQYIMSVLISVFGTITHYDGTYFTIQTTTDSTESQVNMVEVKPFACNSPQYTS</sequence>
<keyword evidence="2" id="KW-0418">Kinase</keyword>
<organism evidence="2">
    <name type="scientific">Lygus hesperus</name>
    <name type="common">Western plant bug</name>
    <dbReference type="NCBI Taxonomy" id="30085"/>
    <lineage>
        <taxon>Eukaryota</taxon>
        <taxon>Metazoa</taxon>
        <taxon>Ecdysozoa</taxon>
        <taxon>Arthropoda</taxon>
        <taxon>Hexapoda</taxon>
        <taxon>Insecta</taxon>
        <taxon>Pterygota</taxon>
        <taxon>Neoptera</taxon>
        <taxon>Paraneoptera</taxon>
        <taxon>Hemiptera</taxon>
        <taxon>Heteroptera</taxon>
        <taxon>Panheteroptera</taxon>
        <taxon>Cimicomorpha</taxon>
        <taxon>Miridae</taxon>
        <taxon>Mirini</taxon>
        <taxon>Lygus</taxon>
    </lineage>
</organism>
<gene>
    <name evidence="2" type="primary">udk_2</name>
    <name evidence="1" type="synonym">udk_1</name>
    <name evidence="1" type="ORF">CM83_6093</name>
    <name evidence="2" type="ORF">CM83_6096</name>
</gene>
<dbReference type="EMBL" id="GBHO01034591">
    <property type="protein sequence ID" value="JAG09013.1"/>
    <property type="molecule type" value="Transcribed_RNA"/>
</dbReference>
<proteinExistence type="predicted"/>
<dbReference type="AlphaFoldDB" id="A0A0A9WRB6"/>
<keyword evidence="2" id="KW-0808">Transferase</keyword>
<dbReference type="EMBL" id="GBHO01034592">
    <property type="protein sequence ID" value="JAG09012.1"/>
    <property type="molecule type" value="Transcribed_RNA"/>
</dbReference>
<reference evidence="2" key="1">
    <citation type="journal article" date="2014" name="PLoS ONE">
        <title>Transcriptome-Based Identification of ABC Transporters in the Western Tarnished Plant Bug Lygus hesperus.</title>
        <authorList>
            <person name="Hull J.J."/>
            <person name="Chaney K."/>
            <person name="Geib S.M."/>
            <person name="Fabrick J.A."/>
            <person name="Brent C.S."/>
            <person name="Walsh D."/>
            <person name="Lavine L.C."/>
        </authorList>
    </citation>
    <scope>NUCLEOTIDE SEQUENCE</scope>
</reference>
<evidence type="ECO:0000313" key="2">
    <source>
        <dbReference type="EMBL" id="JAG09013.1"/>
    </source>
</evidence>
<evidence type="ECO:0000313" key="1">
    <source>
        <dbReference type="EMBL" id="JAG09012.1"/>
    </source>
</evidence>
<feature type="non-terminal residue" evidence="2">
    <location>
        <position position="1"/>
    </location>
</feature>
<name>A0A0A9WRB6_LYGHE</name>
<protein>
    <submittedName>
        <fullName evidence="2">Uridine kinase</fullName>
    </submittedName>
</protein>